<keyword evidence="1" id="KW-0328">Glycosyltransferase</keyword>
<name>A0A016UII1_9BILA</name>
<protein>
    <recommendedName>
        <fullName evidence="5">L-Fucosyltransferase</fullName>
    </recommendedName>
</protein>
<evidence type="ECO:0008006" key="5">
    <source>
        <dbReference type="Google" id="ProtNLM"/>
    </source>
</evidence>
<reference evidence="4" key="1">
    <citation type="journal article" date="2015" name="Nat. Genet.">
        <title>The genome and transcriptome of the zoonotic hookworm Ancylostoma ceylanicum identify infection-specific gene families.</title>
        <authorList>
            <person name="Schwarz E.M."/>
            <person name="Hu Y."/>
            <person name="Antoshechkin I."/>
            <person name="Miller M.M."/>
            <person name="Sternberg P.W."/>
            <person name="Aroian R.V."/>
        </authorList>
    </citation>
    <scope>NUCLEOTIDE SEQUENCE</scope>
    <source>
        <strain evidence="4">HY135</strain>
    </source>
</reference>
<dbReference type="InterPro" id="IPR052501">
    <property type="entry name" value="Alpha-1-2_FucT"/>
</dbReference>
<keyword evidence="4" id="KW-1185">Reference proteome</keyword>
<dbReference type="GO" id="GO:0005975">
    <property type="term" value="P:carbohydrate metabolic process"/>
    <property type="evidence" value="ECO:0007669"/>
    <property type="project" value="InterPro"/>
</dbReference>
<dbReference type="OrthoDB" id="5854901at2759"/>
<comment type="caution">
    <text evidence="3">The sequence shown here is derived from an EMBL/GenBank/DDBJ whole genome shotgun (WGS) entry which is preliminary data.</text>
</comment>
<dbReference type="EMBL" id="JARK01001376">
    <property type="protein sequence ID" value="EYC14627.1"/>
    <property type="molecule type" value="Genomic_DNA"/>
</dbReference>
<gene>
    <name evidence="3" type="primary">Acey_s0040.g311</name>
    <name evidence="3" type="ORF">Y032_0040g311</name>
</gene>
<dbReference type="PANTHER" id="PTHR22898:SF3">
    <property type="entry name" value="ALPHA-1,2-FUCOSYLTRANSFERASE-RELATED"/>
    <property type="match status" value="1"/>
</dbReference>
<dbReference type="Proteomes" id="UP000024635">
    <property type="component" value="Unassembled WGS sequence"/>
</dbReference>
<accession>A0A016UII1</accession>
<evidence type="ECO:0000256" key="1">
    <source>
        <dbReference type="ARBA" id="ARBA00022676"/>
    </source>
</evidence>
<proteinExistence type="predicted"/>
<dbReference type="GO" id="GO:0016020">
    <property type="term" value="C:membrane"/>
    <property type="evidence" value="ECO:0007669"/>
    <property type="project" value="InterPro"/>
</dbReference>
<evidence type="ECO:0000313" key="3">
    <source>
        <dbReference type="EMBL" id="EYC14627.1"/>
    </source>
</evidence>
<dbReference type="Pfam" id="PF01531">
    <property type="entry name" value="Glyco_transf_11"/>
    <property type="match status" value="1"/>
</dbReference>
<dbReference type="PANTHER" id="PTHR22898">
    <property type="entry name" value="UNCHARACTERIZED GLYCOSOL TRANSFERASE-RELATED"/>
    <property type="match status" value="1"/>
</dbReference>
<keyword evidence="2" id="KW-0808">Transferase</keyword>
<dbReference type="InterPro" id="IPR002516">
    <property type="entry name" value="Glyco_trans_11"/>
</dbReference>
<sequence>MFDMLNRITDAFPATAKNIVVRMNSELYARYFTFQNSHLRVDYISNDTAAVVLPFANNNGKPSCWKYEDPSRYSYLNHSAKYLLLNTYCVQNTRFFKDYLPEIRQMFRFSDIFCYRTQRKLKSQNRRYVKTTCLHTRQGDFLANGRTISLNETVDAAHRIFQRHGSQRYLIFGDDPKFMRKLANKLDMADESRKKTSYISTYNEFEDMYVSSQICSSFLITNAMSTFGWWLAFFAPNQDAIYYMNDQRPQSEMEGISRTPGSASHRWIDLSLLYSINIDGRNRMQINFIVIT</sequence>
<dbReference type="GO" id="GO:0008107">
    <property type="term" value="F:galactoside 2-alpha-L-fucosyltransferase activity"/>
    <property type="evidence" value="ECO:0007669"/>
    <property type="project" value="InterPro"/>
</dbReference>
<evidence type="ECO:0000313" key="4">
    <source>
        <dbReference type="Proteomes" id="UP000024635"/>
    </source>
</evidence>
<evidence type="ECO:0000256" key="2">
    <source>
        <dbReference type="ARBA" id="ARBA00022679"/>
    </source>
</evidence>
<dbReference type="AlphaFoldDB" id="A0A016UII1"/>
<organism evidence="3 4">
    <name type="scientific">Ancylostoma ceylanicum</name>
    <dbReference type="NCBI Taxonomy" id="53326"/>
    <lineage>
        <taxon>Eukaryota</taxon>
        <taxon>Metazoa</taxon>
        <taxon>Ecdysozoa</taxon>
        <taxon>Nematoda</taxon>
        <taxon>Chromadorea</taxon>
        <taxon>Rhabditida</taxon>
        <taxon>Rhabditina</taxon>
        <taxon>Rhabditomorpha</taxon>
        <taxon>Strongyloidea</taxon>
        <taxon>Ancylostomatidae</taxon>
        <taxon>Ancylostomatinae</taxon>
        <taxon>Ancylostoma</taxon>
    </lineage>
</organism>